<dbReference type="CDD" id="cd00609">
    <property type="entry name" value="AAT_like"/>
    <property type="match status" value="1"/>
</dbReference>
<dbReference type="Pfam" id="PF00155">
    <property type="entry name" value="Aminotran_1_2"/>
    <property type="match status" value="1"/>
</dbReference>
<comment type="caution">
    <text evidence="7">The sequence shown here is derived from an EMBL/GenBank/DDBJ whole genome shotgun (WGS) entry which is preliminary data.</text>
</comment>
<dbReference type="InterPro" id="IPR036390">
    <property type="entry name" value="WH_DNA-bd_sf"/>
</dbReference>
<dbReference type="SUPFAM" id="SSF53383">
    <property type="entry name" value="PLP-dependent transferases"/>
    <property type="match status" value="1"/>
</dbReference>
<keyword evidence="8" id="KW-1185">Reference proteome</keyword>
<proteinExistence type="inferred from homology"/>
<evidence type="ECO:0000313" key="8">
    <source>
        <dbReference type="Proteomes" id="UP001165584"/>
    </source>
</evidence>
<keyword evidence="5" id="KW-0804">Transcription</keyword>
<dbReference type="InterPro" id="IPR015424">
    <property type="entry name" value="PyrdxlP-dep_Trfase"/>
</dbReference>
<dbReference type="GO" id="GO:0008483">
    <property type="term" value="F:transaminase activity"/>
    <property type="evidence" value="ECO:0007669"/>
    <property type="project" value="UniProtKB-KW"/>
</dbReference>
<dbReference type="InterPro" id="IPR004839">
    <property type="entry name" value="Aminotransferase_I/II_large"/>
</dbReference>
<accession>A0ABT2GLB2</accession>
<dbReference type="Proteomes" id="UP001165584">
    <property type="component" value="Unassembled WGS sequence"/>
</dbReference>
<dbReference type="InterPro" id="IPR015421">
    <property type="entry name" value="PyrdxlP-dep_Trfase_major"/>
</dbReference>
<dbReference type="InterPro" id="IPR036388">
    <property type="entry name" value="WH-like_DNA-bd_sf"/>
</dbReference>
<dbReference type="RefSeq" id="WP_259504724.1">
    <property type="nucleotide sequence ID" value="NZ_JANLCM010000001.1"/>
</dbReference>
<keyword evidence="7" id="KW-0032">Aminotransferase</keyword>
<keyword evidence="3" id="KW-0805">Transcription regulation</keyword>
<dbReference type="EMBL" id="JANLCM010000001">
    <property type="protein sequence ID" value="MCS5716963.1"/>
    <property type="molecule type" value="Genomic_DNA"/>
</dbReference>
<dbReference type="SUPFAM" id="SSF46785">
    <property type="entry name" value="Winged helix' DNA-binding domain"/>
    <property type="match status" value="1"/>
</dbReference>
<protein>
    <submittedName>
        <fullName evidence="7">PLP-dependent aminotransferase family protein</fullName>
    </submittedName>
</protein>
<feature type="domain" description="HTH gntR-type" evidence="6">
    <location>
        <begin position="2"/>
        <end position="70"/>
    </location>
</feature>
<dbReference type="Pfam" id="PF00392">
    <property type="entry name" value="GntR"/>
    <property type="match status" value="1"/>
</dbReference>
<dbReference type="InterPro" id="IPR000524">
    <property type="entry name" value="Tscrpt_reg_HTH_GntR"/>
</dbReference>
<evidence type="ECO:0000259" key="6">
    <source>
        <dbReference type="PROSITE" id="PS50949"/>
    </source>
</evidence>
<keyword evidence="7" id="KW-0808">Transferase</keyword>
<dbReference type="InterPro" id="IPR015422">
    <property type="entry name" value="PyrdxlP-dep_Trfase_small"/>
</dbReference>
<evidence type="ECO:0000256" key="4">
    <source>
        <dbReference type="ARBA" id="ARBA00023125"/>
    </source>
</evidence>
<dbReference type="CDD" id="cd07377">
    <property type="entry name" value="WHTH_GntR"/>
    <property type="match status" value="1"/>
</dbReference>
<dbReference type="Gene3D" id="1.10.10.10">
    <property type="entry name" value="Winged helix-like DNA-binding domain superfamily/Winged helix DNA-binding domain"/>
    <property type="match status" value="1"/>
</dbReference>
<comment type="similarity">
    <text evidence="1">In the C-terminal section; belongs to the class-I pyridoxal-phosphate-dependent aminotransferase family.</text>
</comment>
<evidence type="ECO:0000256" key="2">
    <source>
        <dbReference type="ARBA" id="ARBA00022898"/>
    </source>
</evidence>
<evidence type="ECO:0000256" key="1">
    <source>
        <dbReference type="ARBA" id="ARBA00005384"/>
    </source>
</evidence>
<dbReference type="PANTHER" id="PTHR46577">
    <property type="entry name" value="HTH-TYPE TRANSCRIPTIONAL REGULATORY PROTEIN GABR"/>
    <property type="match status" value="1"/>
</dbReference>
<keyword evidence="2" id="KW-0663">Pyridoxal phosphate</keyword>
<dbReference type="PROSITE" id="PS50949">
    <property type="entry name" value="HTH_GNTR"/>
    <property type="match status" value="1"/>
</dbReference>
<dbReference type="SMART" id="SM00345">
    <property type="entry name" value="HTH_GNTR"/>
    <property type="match status" value="1"/>
</dbReference>
<evidence type="ECO:0000256" key="5">
    <source>
        <dbReference type="ARBA" id="ARBA00023163"/>
    </source>
</evidence>
<keyword evidence="4" id="KW-0238">DNA-binding</keyword>
<organism evidence="7 8">
    <name type="scientific">Herbiconiux aconitum</name>
    <dbReference type="NCBI Taxonomy" id="2970913"/>
    <lineage>
        <taxon>Bacteria</taxon>
        <taxon>Bacillati</taxon>
        <taxon>Actinomycetota</taxon>
        <taxon>Actinomycetes</taxon>
        <taxon>Micrococcales</taxon>
        <taxon>Microbacteriaceae</taxon>
        <taxon>Herbiconiux</taxon>
    </lineage>
</organism>
<evidence type="ECO:0000256" key="3">
    <source>
        <dbReference type="ARBA" id="ARBA00023015"/>
    </source>
</evidence>
<gene>
    <name evidence="7" type="ORF">N1027_02330</name>
</gene>
<dbReference type="InterPro" id="IPR051446">
    <property type="entry name" value="HTH_trans_reg/aminotransferase"/>
</dbReference>
<dbReference type="PANTHER" id="PTHR46577:SF2">
    <property type="entry name" value="TRANSCRIPTIONAL REGULATORY PROTEIN"/>
    <property type="match status" value="1"/>
</dbReference>
<name>A0ABT2GLB2_9MICO</name>
<dbReference type="Gene3D" id="3.40.640.10">
    <property type="entry name" value="Type I PLP-dependent aspartate aminotransferase-like (Major domain)"/>
    <property type="match status" value="1"/>
</dbReference>
<evidence type="ECO:0000313" key="7">
    <source>
        <dbReference type="EMBL" id="MCS5716963.1"/>
    </source>
</evidence>
<dbReference type="Gene3D" id="3.90.1150.10">
    <property type="entry name" value="Aspartate Aminotransferase, domain 1"/>
    <property type="match status" value="1"/>
</dbReference>
<sequence>MNQSSSAARIAVELRTVVDGLRAGARLPSTRELTVRFGAGPVTVQQAVRMLVREGLVESRPGAGTFVRHAQPAPRADYGWQTAALGAIRADGGYVGSTMQTAGPDVIALHSGYPVDDLLPVRAVQAALGRAARSRSALDRPPASGLPELRSWFAREVGEATSAGGSAPTASDVLVMPGGQSALSSVFRALARPGDAIVMESPGYWGAIAAARQAGLEVVPVPRDESGNAVDPVVLAEAFDRTRARLFYAMPHFANPTGATWPAAQAAAILEVVRSNGAFLVEDDWAHDFALDTVVRPLIAQDADGHVVYVRSLTKSVSPAIRIAAVIARGPARSRIQTDRVVDGLYVSGVLQTAALEVVTAPGWEPHLRRMREQLRARRDALVGLVDELLPPGTLTAVPRGGLNIWLRLPAGVDADEFVEACGRERVLISPGEEWFPAEPTGAFVRLNYSGPDPGRFEEAVRVMAGVLDT</sequence>
<reference evidence="7" key="1">
    <citation type="submission" date="2022-08" db="EMBL/GenBank/DDBJ databases">
        <authorList>
            <person name="Deng Y."/>
            <person name="Han X.-F."/>
            <person name="Zhang Y.-Q."/>
        </authorList>
    </citation>
    <scope>NUCLEOTIDE SEQUENCE</scope>
    <source>
        <strain evidence="7">CPCC 205763</strain>
    </source>
</reference>